<dbReference type="InterPro" id="IPR013830">
    <property type="entry name" value="SGNH_hydro"/>
</dbReference>
<gene>
    <name evidence="3" type="ORF">Afil01_24720</name>
</gene>
<keyword evidence="3" id="KW-0378">Hydrolase</keyword>
<sequence length="398" mass="40646">MRKLGLATVLALALAAVAVPAAAEAPGVWSSAWARAMQAPTASAAASPDWSLAGFAGESVRQVLRLTAGGTKMRVTLSNRYGTRPLVVSGASVALAGAGGGIAPGTSWPLTFGGRAATVIAPGEELRSDAARLDAAALTRISVTLWFAGTTGPATFHRTAAERAYRAPGDHRHDTSGAAFTTPVLSSYYLTAVEVAGPREDAVVAFGDSITDGLGSTVGGDDRYPDQLTARLGSAVLNCGITGNRLLTGTERYGESALARFARDVLARPGVRTVVVLIGVNDIGESGGDPAIAGRIVEGLRTLVVAAKTRGLRIVGATLTPFKGSYYDSPANEAARDAVNAWIRSPGSFDAVVDFDAALADPAEPDRMRAEFSAGSDGLHPNPAGFAAMAAAFDPAAL</sequence>
<evidence type="ECO:0000259" key="2">
    <source>
        <dbReference type="Pfam" id="PF13472"/>
    </source>
</evidence>
<dbReference type="RefSeq" id="WP_285662761.1">
    <property type="nucleotide sequence ID" value="NZ_BSTX01000001.1"/>
</dbReference>
<evidence type="ECO:0000256" key="1">
    <source>
        <dbReference type="SAM" id="SignalP"/>
    </source>
</evidence>
<organism evidence="3 4">
    <name type="scientific">Actinorhabdospora filicis</name>
    <dbReference type="NCBI Taxonomy" id="1785913"/>
    <lineage>
        <taxon>Bacteria</taxon>
        <taxon>Bacillati</taxon>
        <taxon>Actinomycetota</taxon>
        <taxon>Actinomycetes</taxon>
        <taxon>Micromonosporales</taxon>
        <taxon>Micromonosporaceae</taxon>
        <taxon>Actinorhabdospora</taxon>
    </lineage>
</organism>
<dbReference type="SUPFAM" id="SSF52266">
    <property type="entry name" value="SGNH hydrolase"/>
    <property type="match status" value="1"/>
</dbReference>
<proteinExistence type="predicted"/>
<feature type="domain" description="SGNH hydrolase-type esterase" evidence="2">
    <location>
        <begin position="205"/>
        <end position="387"/>
    </location>
</feature>
<dbReference type="GO" id="GO:0016787">
    <property type="term" value="F:hydrolase activity"/>
    <property type="evidence" value="ECO:0007669"/>
    <property type="project" value="UniProtKB-KW"/>
</dbReference>
<feature type="signal peptide" evidence="1">
    <location>
        <begin position="1"/>
        <end position="21"/>
    </location>
</feature>
<keyword evidence="1" id="KW-0732">Signal</keyword>
<dbReference type="Gene3D" id="3.40.50.1110">
    <property type="entry name" value="SGNH hydrolase"/>
    <property type="match status" value="1"/>
</dbReference>
<dbReference type="PANTHER" id="PTHR43784">
    <property type="entry name" value="GDSL-LIKE LIPASE/ACYLHYDROLASE, PUTATIVE (AFU_ORTHOLOGUE AFUA_2G00820)-RELATED"/>
    <property type="match status" value="1"/>
</dbReference>
<dbReference type="Pfam" id="PF13472">
    <property type="entry name" value="Lipase_GDSL_2"/>
    <property type="match status" value="1"/>
</dbReference>
<reference evidence="3" key="1">
    <citation type="submission" date="2023-03" db="EMBL/GenBank/DDBJ databases">
        <title>Actinorhabdospora filicis NBRC 111898.</title>
        <authorList>
            <person name="Ichikawa N."/>
            <person name="Sato H."/>
            <person name="Tonouchi N."/>
        </authorList>
    </citation>
    <scope>NUCLEOTIDE SEQUENCE</scope>
    <source>
        <strain evidence="3">NBRC 111898</strain>
    </source>
</reference>
<accession>A0A9W6SIF0</accession>
<evidence type="ECO:0000313" key="4">
    <source>
        <dbReference type="Proteomes" id="UP001165079"/>
    </source>
</evidence>
<feature type="chain" id="PRO_5040933443" evidence="1">
    <location>
        <begin position="22"/>
        <end position="398"/>
    </location>
</feature>
<dbReference type="InterPro" id="IPR053140">
    <property type="entry name" value="GDSL_Rv0518-like"/>
</dbReference>
<dbReference type="PANTHER" id="PTHR43784:SF2">
    <property type="entry name" value="GDSL-LIKE LIPASE_ACYLHYDROLASE, PUTATIVE (AFU_ORTHOLOGUE AFUA_2G00820)-RELATED"/>
    <property type="match status" value="1"/>
</dbReference>
<comment type="caution">
    <text evidence="3">The sequence shown here is derived from an EMBL/GenBank/DDBJ whole genome shotgun (WGS) entry which is preliminary data.</text>
</comment>
<keyword evidence="4" id="KW-1185">Reference proteome</keyword>
<protein>
    <submittedName>
        <fullName evidence="3">SGNH hydrolase</fullName>
    </submittedName>
</protein>
<dbReference type="Proteomes" id="UP001165079">
    <property type="component" value="Unassembled WGS sequence"/>
</dbReference>
<dbReference type="EMBL" id="BSTX01000001">
    <property type="protein sequence ID" value="GLZ77665.1"/>
    <property type="molecule type" value="Genomic_DNA"/>
</dbReference>
<evidence type="ECO:0000313" key="3">
    <source>
        <dbReference type="EMBL" id="GLZ77665.1"/>
    </source>
</evidence>
<name>A0A9W6SIF0_9ACTN</name>
<dbReference type="AlphaFoldDB" id="A0A9W6SIF0"/>
<dbReference type="InterPro" id="IPR036514">
    <property type="entry name" value="SGNH_hydro_sf"/>
</dbReference>
<dbReference type="CDD" id="cd01830">
    <property type="entry name" value="XynE_like"/>
    <property type="match status" value="1"/>
</dbReference>